<dbReference type="PANTHER" id="PTHR13950:SF9">
    <property type="entry name" value="RABCONNECTIN-3A"/>
    <property type="match status" value="1"/>
</dbReference>
<dbReference type="PROSITE" id="PS50082">
    <property type="entry name" value="WD_REPEATS_2"/>
    <property type="match status" value="2"/>
</dbReference>
<evidence type="ECO:0000313" key="4">
    <source>
        <dbReference type="EMBL" id="CAK8676530.1"/>
    </source>
</evidence>
<dbReference type="Gene3D" id="2.130.10.10">
    <property type="entry name" value="YVTN repeat-like/Quinoprotein amine dehydrogenase"/>
    <property type="match status" value="3"/>
</dbReference>
<proteinExistence type="predicted"/>
<feature type="region of interest" description="Disordered" evidence="2">
    <location>
        <begin position="1872"/>
        <end position="1923"/>
    </location>
</feature>
<evidence type="ECO:0000313" key="5">
    <source>
        <dbReference type="Proteomes" id="UP001642483"/>
    </source>
</evidence>
<dbReference type="Proteomes" id="UP001642483">
    <property type="component" value="Unassembled WGS sequence"/>
</dbReference>
<protein>
    <recommendedName>
        <fullName evidence="3">RAVE complex protein Rav1 C-terminal domain-containing protein</fullName>
    </recommendedName>
</protein>
<dbReference type="Pfam" id="PF00400">
    <property type="entry name" value="WD40"/>
    <property type="match status" value="1"/>
</dbReference>
<feature type="domain" description="RAVE complex protein Rav1 C-terminal" evidence="3">
    <location>
        <begin position="1158"/>
        <end position="1374"/>
    </location>
</feature>
<dbReference type="Pfam" id="PF12234">
    <property type="entry name" value="Rav1p_C"/>
    <property type="match status" value="2"/>
</dbReference>
<dbReference type="SMART" id="SM00320">
    <property type="entry name" value="WD40"/>
    <property type="match status" value="9"/>
</dbReference>
<feature type="repeat" description="WD" evidence="1">
    <location>
        <begin position="2768"/>
        <end position="2809"/>
    </location>
</feature>
<evidence type="ECO:0000256" key="2">
    <source>
        <dbReference type="SAM" id="MobiDB-lite"/>
    </source>
</evidence>
<evidence type="ECO:0000256" key="1">
    <source>
        <dbReference type="PROSITE-ProRule" id="PRU00221"/>
    </source>
</evidence>
<feature type="compositionally biased region" description="Basic and acidic residues" evidence="2">
    <location>
        <begin position="1914"/>
        <end position="1923"/>
    </location>
</feature>
<dbReference type="InterPro" id="IPR015943">
    <property type="entry name" value="WD40/YVTN_repeat-like_dom_sf"/>
</dbReference>
<feature type="compositionally biased region" description="Polar residues" evidence="2">
    <location>
        <begin position="1893"/>
        <end position="1910"/>
    </location>
</feature>
<dbReference type="InterPro" id="IPR001680">
    <property type="entry name" value="WD40_rpt"/>
</dbReference>
<reference evidence="4 5" key="1">
    <citation type="submission" date="2024-02" db="EMBL/GenBank/DDBJ databases">
        <authorList>
            <person name="Daric V."/>
            <person name="Darras S."/>
        </authorList>
    </citation>
    <scope>NUCLEOTIDE SEQUENCE [LARGE SCALE GENOMIC DNA]</scope>
</reference>
<dbReference type="InterPro" id="IPR052208">
    <property type="entry name" value="DmX-like/RAVE_component"/>
</dbReference>
<dbReference type="EMBL" id="CAWYQH010000035">
    <property type="protein sequence ID" value="CAK8676530.1"/>
    <property type="molecule type" value="Genomic_DNA"/>
</dbReference>
<sequence length="2992" mass="334366">MKRHQVLTGSVNPGSHCYSVGLVSDFTFWAYGSGCDLVISSSSQQPVQILSGHGNVLITAVDCADCNGKVAVAYGKDIIIYNPVYQHSRTTSYKWVKESSFTLNENEGDAEILSWNSEGSQLLVGSAVIGLWSYVYHFDETVTFHLDSSVIDEEPSKVVERIEWKHVWSSDFNEKPVQLSFSPSKSEGQLFASVAQGECMIKVWYSYKQHKSHHKNPFLSHKKQTSLSSSLKEWSSKDIDFTFTYLLHPQPVVGFEWRKNFPLYGSERFSNVLISSSLDQICRIWVETKQPVSRLLRFQNVGHDENTRKRKHQEDNAERFRKAQSSPVISSGLDVLFSNPLMDKTNYLDAHHFHIAATINPLADIPLPPSTVPNPKSSVDIDENTSIFTVHWLNNKYYQTQLLLNKFSTNASTTDTIPDKLDNSFSVLGPDDASDDTSTISGVSDEMQLSHGVMEKLITSWRNSQDALFSIHPADGSLLMWHIEYLDENRAGLIRQPLVCYSSRIPTVFSSGNAGTLCPRVILFVNHSTEQNILHSASYISFKSVNSLEKQSKTIIYSDMQLLSKHYDGSLNLWQLSFSDANDFSSVTSISHNSRFCGHCFHLSGISPHPVLPLLLTSAIHVGKTHNSYTSKKRGLSELILWRVDTVGPLSYSGGLSELARVSCQKNHLFNNIAWFPVLFPTWCLGFNNNSPSTGLISLGNNTLQIYQVVAEASQVLADIISPGTESLNSNYQNLISQQSSANPGCLLHLLTVEDDGAQWGKTLFLGTFTDNIMSSKIKTTSAKGLLPKFFKKYYAVMLEESSNDVFVHTWKITFLANFSHARGTRSRRTTVQLMDSSDDESDEEDIMEVPHSFPNVTVNVEKLSTQKLDVPYPAKVVSASSGRGSFDLFFTSDGDESIYPAPFHICTACDNSQVYFWLCNIEQNENLLETCVWQLWEPAECTKKTQTDLSEVHISLQGIPLVVKAANSNLLACMWHHGPDITSNTSLFITVYECASTGGLCWNEQDTITYMLPPGSLETKDSNTLENLSFHLDWLSREEGSFFLVVGCGTNVQIFSLAPKDIKSQTPFNEKTNTTKSHGQPLLKQSSLDVHTRQKLFTTSKVKHIQELSDFLNPPPDLKFDSQIHWRLLRWTKLVDLNIRATDNISNATSSIQKSQAVTVSWARDGILIVATETEMHVFCQWISKSYDHSIGNAPQSIQMFMESDGINMSQGLSEFADKVCPSLPQYHPLVLSELMNSGHIDAVKEILIHLAICMNGDFHDTTCSKEVPHVEKYQFSDQLAHILQLCASGNRITPLPLQELLSVNGKIISNFQASPSKQKSKPSESVATKNETLNTLDEILTLDDTLDKLSEDDDNELDEILGITTKKKKERSIEHIDLSKLEEHYFGKEHCHVIHEFLVRNQLPGLTSLDQMELMALADTLEMTNTSHLRQTNNDDITQHGKSNTLGLSSGERGYAVSGGGAGALDNCGLRFVMAMHNHLCLLNSLPASNRKTLLKHGLSSCQFAWAFHSETEEELLSMVPSIQQGTPDWSELKSLGVCWWIRSTILLRRLVEQMARAAFLKKNDPLDAALFYLALNKKSVLCGLFRSVKDVRMNQFFQHNFAEERWHRAALKNAFALMGKQRFEHAAAFFLLSGSVCDAIEVCIDKLKDMQLALLIVRLRDNPDITYHQLLSQHVLHDHDVSEEPKLNKSFKKTHSDSFQRSMAYWTLGKYEIAVSTLLEDLQYEDIADIFNFYAFLRSHPIVLRNKAQSEDIHSIEKVDRDGVWQNVTEQERRLIFQTAVVHLEAGCPVLALDSLSKLPKHLEVNQNVTLVGGTSNKDPDDSSKVSLNEDVSVVEVDTLSKVECASDLDWSQPVGMGMDEGLELDWSEDEGDEESDDASRPTMKVDVNINPSTPSMEDQTSSTTSAFHPKPKENDIKSDQNELKVMTKQDVFAHHLRITASFKVFVQELKAIAHAYSTDGGQLRSKLYLWLENTSNVLHDTFGTSKPDTDGCPAVAKHRPVFMLDPLTDSDDSTSVGSFGTKLGSSQAPSLHELILADNQDWKTRRKALSRRKKWLQCHHNFLRTLLSYCNMHDSAHGLLATMRMELLLLLQESLQDKNMTRSLVSPLPSPSGSIPLITSSIASCKMVVADPLTYLCHMTRDVLRAILRISKPPHPQDSSFSQDSIMLCSQATALSTCIYQSLCDTSTPTYHTQLLKADTMSVEGVLENSGLGVSPPNKYLQSSVLQQSPNTSEAFLYQAPTSVPAQWPGVAQMLAMLNSESLAAGSRTKIMVLLCEATVSIFVSLLVHGLQTHNTSLLYRLCNHNLGGKMWNAVFGGGLKIHIKYSKSRSDLTQMASDDVRKLREKLNRRVLQPGDRKPSITSSGGNEALSYQEKFVPPEISLWDWFLTKPFKILLNEDEENFDSDAEDEDSDSVASFQDEEDIDEINFNFDHEEHPAYVDQTEPDSYGWKLMRYVIVVVTTNIIQSFLCLAGFDINELNNTSALLSALLRTLHEWQEALCAELNLCQGPPPDFIGAPIIPVFGTSPSRPAILKYQAMLEPSNTPFKKINRQGLGCRRLWRSLVKNESMQETFIKYIFKKKISEDCEQTDGRATDQPVISAADLTNGPQYGGPVKILHKDTELLAAFCVNNVNSNCIALASAKDIQEIDISDLLASDNWSWMDEPSMPPEHKNSGARDDDFLIVNPPKETKSAPNLFTVGSSVPWTSTSQTGQGANVLMKRTVSGVRRMESHPSLPYYVTGHRDGGIYMWEWGHHQQISQFEPAGQSSKVSNIHFSSLGNKICSADGDGFLTMWQVSSSQKPFFRHLCHDRGTSDFCFVSSASILATAGISSNHRNVAIWDTLMPRRSILVKDFTVHEQAGASCIKYLAKYNTLLVGGKNGVLSTFDNRCLHSPLHKFSAHDAPIKCLAVEQNERFYVTGSATGDVKIWDSLSHKLLYASEHEHARSSLFRNFGSGTVQVMVTSEHLLTCGADGSLKMKLLPDSNLF</sequence>
<evidence type="ECO:0000259" key="3">
    <source>
        <dbReference type="Pfam" id="PF12234"/>
    </source>
</evidence>
<dbReference type="InterPro" id="IPR022033">
    <property type="entry name" value="Rav1p_C"/>
</dbReference>
<dbReference type="SUPFAM" id="SSF50978">
    <property type="entry name" value="WD40 repeat-like"/>
    <property type="match status" value="2"/>
</dbReference>
<dbReference type="InterPro" id="IPR036322">
    <property type="entry name" value="WD40_repeat_dom_sf"/>
</dbReference>
<dbReference type="PROSITE" id="PS50294">
    <property type="entry name" value="WD_REPEATS_REGION"/>
    <property type="match status" value="1"/>
</dbReference>
<comment type="caution">
    <text evidence="4">The sequence shown here is derived from an EMBL/GenBank/DDBJ whole genome shotgun (WGS) entry which is preliminary data.</text>
</comment>
<accession>A0ABP0FDK1</accession>
<gene>
    <name evidence="4" type="ORF">CVLEPA_LOCUS5992</name>
</gene>
<organism evidence="4 5">
    <name type="scientific">Clavelina lepadiformis</name>
    <name type="common">Light-bulb sea squirt</name>
    <name type="synonym">Ascidia lepadiformis</name>
    <dbReference type="NCBI Taxonomy" id="159417"/>
    <lineage>
        <taxon>Eukaryota</taxon>
        <taxon>Metazoa</taxon>
        <taxon>Chordata</taxon>
        <taxon>Tunicata</taxon>
        <taxon>Ascidiacea</taxon>
        <taxon>Aplousobranchia</taxon>
        <taxon>Clavelinidae</taxon>
        <taxon>Clavelina</taxon>
    </lineage>
</organism>
<feature type="domain" description="RAVE complex protein Rav1 C-terminal" evidence="3">
    <location>
        <begin position="1466"/>
        <end position="1797"/>
    </location>
</feature>
<feature type="repeat" description="WD" evidence="1">
    <location>
        <begin position="2903"/>
        <end position="2944"/>
    </location>
</feature>
<name>A0ABP0FDK1_CLALP</name>
<keyword evidence="1" id="KW-0853">WD repeat</keyword>
<keyword evidence="5" id="KW-1185">Reference proteome</keyword>
<dbReference type="PANTHER" id="PTHR13950">
    <property type="entry name" value="RABCONNECTIN-RELATED"/>
    <property type="match status" value="1"/>
</dbReference>